<sequence>MFMAYMSTTDGETESVNLTSKAGGAYYEVEPAIEKLAPWLNAEQVETVVIAIDDGETVEINGYTFWSDLPEG</sequence>
<dbReference type="PATRIC" id="fig|1125779.3.peg.174"/>
<proteinExistence type="predicted"/>
<dbReference type="STRING" id="1125779.HMPREF1219_00184"/>
<evidence type="ECO:0000313" key="2">
    <source>
        <dbReference type="Proteomes" id="UP000014408"/>
    </source>
</evidence>
<comment type="caution">
    <text evidence="1">The sequence shown here is derived from an EMBL/GenBank/DDBJ whole genome shotgun (WGS) entry which is preliminary data.</text>
</comment>
<evidence type="ECO:0000313" key="1">
    <source>
        <dbReference type="EMBL" id="EPD70889.1"/>
    </source>
</evidence>
<reference evidence="1 2" key="1">
    <citation type="submission" date="2013-05" db="EMBL/GenBank/DDBJ databases">
        <title>The Genome Sequence of Corynebacterium pyruviciproducens 1773O (ATCC BAA-1742).</title>
        <authorList>
            <consortium name="The Broad Institute Genomics Platform"/>
            <person name="Earl A."/>
            <person name="Ward D."/>
            <person name="Feldgarden M."/>
            <person name="Gevers D."/>
            <person name="Tong J."/>
            <person name="Walker B."/>
            <person name="Young S."/>
            <person name="Zeng Q."/>
            <person name="Gargeya S."/>
            <person name="Fitzgerald M."/>
            <person name="Haas B."/>
            <person name="Abouelleil A."/>
            <person name="Allen A.W."/>
            <person name="Alvarado L."/>
            <person name="Arachchi H.M."/>
            <person name="Berlin A.M."/>
            <person name="Chapman S.B."/>
            <person name="Gainer-Dewar J."/>
            <person name="Goldberg J."/>
            <person name="Griggs A."/>
            <person name="Gujja S."/>
            <person name="Hansen M."/>
            <person name="Howarth C."/>
            <person name="Imamovic A."/>
            <person name="Ireland A."/>
            <person name="Larimer J."/>
            <person name="McCowan C."/>
            <person name="Murphy C."/>
            <person name="Pearson M."/>
            <person name="Poon T.W."/>
            <person name="Priest M."/>
            <person name="Roberts A."/>
            <person name="Saif S."/>
            <person name="Shea T."/>
            <person name="Sisk P."/>
            <person name="Sykes S."/>
            <person name="Wortman J."/>
            <person name="Nusbaum C."/>
            <person name="Birren B."/>
        </authorList>
    </citation>
    <scope>NUCLEOTIDE SEQUENCE [LARGE SCALE GENOMIC DNA]</scope>
    <source>
        <strain evidence="1 2">ATCC BAA-1742</strain>
    </source>
</reference>
<keyword evidence="2" id="KW-1185">Reference proteome</keyword>
<protein>
    <submittedName>
        <fullName evidence="1">Uncharacterized protein</fullName>
    </submittedName>
</protein>
<name>S3A3U2_9CORY</name>
<dbReference type="AlphaFoldDB" id="S3A3U2"/>
<dbReference type="EMBL" id="ATBY01000002">
    <property type="protein sequence ID" value="EPD70889.1"/>
    <property type="molecule type" value="Genomic_DNA"/>
</dbReference>
<gene>
    <name evidence="1" type="ORF">HMPREF1219_00184</name>
</gene>
<dbReference type="HOGENOM" id="CLU_2715554_0_0_11"/>
<accession>S3A3U2</accession>
<organism evidence="1 2">
    <name type="scientific">Corynebacterium pyruviciproducens ATCC BAA-1742</name>
    <dbReference type="NCBI Taxonomy" id="1125779"/>
    <lineage>
        <taxon>Bacteria</taxon>
        <taxon>Bacillati</taxon>
        <taxon>Actinomycetota</taxon>
        <taxon>Actinomycetes</taxon>
        <taxon>Mycobacteriales</taxon>
        <taxon>Corynebacteriaceae</taxon>
        <taxon>Corynebacterium</taxon>
    </lineage>
</organism>
<dbReference type="Proteomes" id="UP000014408">
    <property type="component" value="Unassembled WGS sequence"/>
</dbReference>